<feature type="region of interest" description="Disordered" evidence="1">
    <location>
        <begin position="179"/>
        <end position="209"/>
    </location>
</feature>
<dbReference type="Proteomes" id="UP000316270">
    <property type="component" value="Chromosome 5"/>
</dbReference>
<dbReference type="OrthoDB" id="3890168at2759"/>
<accession>A0A517L569</accession>
<evidence type="ECO:0000256" key="1">
    <source>
        <dbReference type="SAM" id="MobiDB-lite"/>
    </source>
</evidence>
<gene>
    <name evidence="2" type="ORF">FKW77_003411</name>
</gene>
<feature type="region of interest" description="Disordered" evidence="1">
    <location>
        <begin position="1"/>
        <end position="30"/>
    </location>
</feature>
<reference evidence="2 3" key="1">
    <citation type="submission" date="2019-07" db="EMBL/GenBank/DDBJ databases">
        <title>Finished genome of Venturia effusa.</title>
        <authorList>
            <person name="Young C.A."/>
            <person name="Cox M.P."/>
            <person name="Ganley A.R.D."/>
            <person name="David W.J."/>
        </authorList>
    </citation>
    <scope>NUCLEOTIDE SEQUENCE [LARGE SCALE GENOMIC DNA]</scope>
    <source>
        <strain evidence="3">albino</strain>
    </source>
</reference>
<feature type="compositionally biased region" description="Basic and acidic residues" evidence="1">
    <location>
        <begin position="13"/>
        <end position="30"/>
    </location>
</feature>
<feature type="compositionally biased region" description="Polar residues" evidence="1">
    <location>
        <begin position="1"/>
        <end position="10"/>
    </location>
</feature>
<feature type="region of interest" description="Disordered" evidence="1">
    <location>
        <begin position="135"/>
        <end position="154"/>
    </location>
</feature>
<proteinExistence type="predicted"/>
<sequence length="468" mass="54087">MSPKTKSPTARKTARDSAKNEARLKERDIHIAHLRESRDKSISLRMTKDDLKKLENVNRFGKTSMIGLLADLHHQVAAVEVKQFLEWNKTAEAIEIPIASDEEHSVIKAPSYSIDVLMRQGFSRSNAKMIQRKIEEQRDDQGPETATLAPTAASQEEIANCAKTTKRMRKLQVKDRIAHSLNDRAAATQTKTSQKDDESSQEGSKINTARKKHIEEAIRQGWRPEHVSTLNTLKNYNKLLSDSIAEWEQEELLREYLTEFTKDPESGLCKKKFDKMSSIYRSDAEDITSDFDNITAWFDKREMDMHNADDPIALIDEIVKTEEPAESLIGKWPEERFRYINKRNKYAKIDAGIQSKSETEASKAARVKYDDWYEMSYDKLVDKEAMDEFPAPPIEFCTQCRKNRNLLGFCEHALRNWYTSSDDMEETLRSELRRWHPDRFQKCAPSVRVDMVLKATEMFQLIGKLAKV</sequence>
<organism evidence="2 3">
    <name type="scientific">Venturia effusa</name>
    <dbReference type="NCBI Taxonomy" id="50376"/>
    <lineage>
        <taxon>Eukaryota</taxon>
        <taxon>Fungi</taxon>
        <taxon>Dikarya</taxon>
        <taxon>Ascomycota</taxon>
        <taxon>Pezizomycotina</taxon>
        <taxon>Dothideomycetes</taxon>
        <taxon>Pleosporomycetidae</taxon>
        <taxon>Venturiales</taxon>
        <taxon>Venturiaceae</taxon>
        <taxon>Venturia</taxon>
    </lineage>
</organism>
<evidence type="ECO:0000313" key="2">
    <source>
        <dbReference type="EMBL" id="QDS70748.1"/>
    </source>
</evidence>
<dbReference type="EMBL" id="CP042189">
    <property type="protein sequence ID" value="QDS70748.1"/>
    <property type="molecule type" value="Genomic_DNA"/>
</dbReference>
<protein>
    <submittedName>
        <fullName evidence="2">Uncharacterized protein</fullName>
    </submittedName>
</protein>
<evidence type="ECO:0000313" key="3">
    <source>
        <dbReference type="Proteomes" id="UP000316270"/>
    </source>
</evidence>
<keyword evidence="3" id="KW-1185">Reference proteome</keyword>
<name>A0A517L569_9PEZI</name>
<dbReference type="AlphaFoldDB" id="A0A517L569"/>